<gene>
    <name evidence="1" type="ORF">BOKJ2_LOCUS3562</name>
</gene>
<dbReference type="OrthoDB" id="10460975at2759"/>
<protein>
    <submittedName>
        <fullName evidence="1">Uncharacterized protein</fullName>
    </submittedName>
</protein>
<comment type="caution">
    <text evidence="1">The sequence shown here is derived from an EMBL/GenBank/DDBJ whole genome shotgun (WGS) entry which is preliminary data.</text>
</comment>
<keyword evidence="2" id="KW-1185">Reference proteome</keyword>
<name>A0A811K707_9BILA</name>
<accession>A0A811K707</accession>
<dbReference type="AlphaFoldDB" id="A0A811K707"/>
<dbReference type="Proteomes" id="UP000783686">
    <property type="component" value="Unassembled WGS sequence"/>
</dbReference>
<evidence type="ECO:0000313" key="2">
    <source>
        <dbReference type="Proteomes" id="UP000614601"/>
    </source>
</evidence>
<sequence>MSEQKQQPETSQVEEEIPKVAENVELETDKLLDYVLKGLELKFDDEALKLMREQGGKEFKNIFAQLVAEQQKKKSKKKTKK</sequence>
<organism evidence="1 2">
    <name type="scientific">Bursaphelenchus okinawaensis</name>
    <dbReference type="NCBI Taxonomy" id="465554"/>
    <lineage>
        <taxon>Eukaryota</taxon>
        <taxon>Metazoa</taxon>
        <taxon>Ecdysozoa</taxon>
        <taxon>Nematoda</taxon>
        <taxon>Chromadorea</taxon>
        <taxon>Rhabditida</taxon>
        <taxon>Tylenchina</taxon>
        <taxon>Tylenchomorpha</taxon>
        <taxon>Aphelenchoidea</taxon>
        <taxon>Aphelenchoididae</taxon>
        <taxon>Bursaphelenchus</taxon>
    </lineage>
</organism>
<proteinExistence type="predicted"/>
<dbReference type="Proteomes" id="UP000614601">
    <property type="component" value="Unassembled WGS sequence"/>
</dbReference>
<evidence type="ECO:0000313" key="1">
    <source>
        <dbReference type="EMBL" id="CAD5211174.1"/>
    </source>
</evidence>
<reference evidence="1" key="1">
    <citation type="submission" date="2020-09" db="EMBL/GenBank/DDBJ databases">
        <authorList>
            <person name="Kikuchi T."/>
        </authorList>
    </citation>
    <scope>NUCLEOTIDE SEQUENCE</scope>
    <source>
        <strain evidence="1">SH1</strain>
    </source>
</reference>
<dbReference type="EMBL" id="CAJFDH010000002">
    <property type="protein sequence ID" value="CAD5211174.1"/>
    <property type="molecule type" value="Genomic_DNA"/>
</dbReference>
<dbReference type="EMBL" id="CAJFCW020000002">
    <property type="protein sequence ID" value="CAG9092820.1"/>
    <property type="molecule type" value="Genomic_DNA"/>
</dbReference>